<dbReference type="PRINTS" id="PR00359">
    <property type="entry name" value="BP450"/>
</dbReference>
<name>A0ABW2KLV5_9ACTN</name>
<dbReference type="CDD" id="cd11036">
    <property type="entry name" value="AknT-like"/>
    <property type="match status" value="1"/>
</dbReference>
<evidence type="ECO:0000313" key="2">
    <source>
        <dbReference type="EMBL" id="MFC7330952.1"/>
    </source>
</evidence>
<dbReference type="NCBIfam" id="TIGR04515">
    <property type="entry name" value="P450_rel_GT_act"/>
    <property type="match status" value="1"/>
</dbReference>
<dbReference type="Gene3D" id="1.10.630.10">
    <property type="entry name" value="Cytochrome P450"/>
    <property type="match status" value="1"/>
</dbReference>
<organism evidence="2 3">
    <name type="scientific">Marinactinospora rubrisoli</name>
    <dbReference type="NCBI Taxonomy" id="2715399"/>
    <lineage>
        <taxon>Bacteria</taxon>
        <taxon>Bacillati</taxon>
        <taxon>Actinomycetota</taxon>
        <taxon>Actinomycetes</taxon>
        <taxon>Streptosporangiales</taxon>
        <taxon>Nocardiopsidaceae</taxon>
        <taxon>Marinactinospora</taxon>
    </lineage>
</organism>
<accession>A0ABW2KLV5</accession>
<dbReference type="SUPFAM" id="SSF48264">
    <property type="entry name" value="Cytochrome P450"/>
    <property type="match status" value="1"/>
</dbReference>
<dbReference type="InterPro" id="IPR030958">
    <property type="entry name" value="P450-rel_GT_act"/>
</dbReference>
<dbReference type="InterPro" id="IPR001128">
    <property type="entry name" value="Cyt_P450"/>
</dbReference>
<protein>
    <submittedName>
        <fullName evidence="2">P450-derived glycosyltransferase activator</fullName>
    </submittedName>
</protein>
<comment type="similarity">
    <text evidence="1">Belongs to the cytochrome P450 family.</text>
</comment>
<sequence>MTLAASAVGRRLHLVHGTRWVHGVNGDAYARLLRGFDDDPHPAYDEIRRRGPLWRSRTGVWVTGRQRVAAELLGHPALAERAPDGFPVADGVLPEDAAAPLIGAAETDGFRARTAHVLGADAVPEYRPRVAEACARLLAGLGTELDLAADVAARLPGEVLADLFGLTGARRRRFADGCRHAAVALDSLQCPQTLAVTRRMRAALDDLAALLTGPATGPAGGVLSALADAAPPEEAAGLRLPVAVTVLVHRTTAVLLANAALAALSRPGEWTRLADEPGRAARVVAETLRHDPPVAVQAMTARTGLKAAGRHIPPGDRIAVVIGAANRDPDTVPDPRGFAPDRTGTPVLHPALLHDLAAPLVRVQAETALATLAARLPALRRTGPVLRARRAPVTRAPLRVPARTA</sequence>
<dbReference type="RefSeq" id="WP_379873585.1">
    <property type="nucleotide sequence ID" value="NZ_JBHTBH010000014.1"/>
</dbReference>
<dbReference type="InterPro" id="IPR002397">
    <property type="entry name" value="Cyt_P450_B"/>
</dbReference>
<dbReference type="PANTHER" id="PTHR46696">
    <property type="entry name" value="P450, PUTATIVE (EUROFUNG)-RELATED"/>
    <property type="match status" value="1"/>
</dbReference>
<dbReference type="EMBL" id="JBHTBH010000014">
    <property type="protein sequence ID" value="MFC7330952.1"/>
    <property type="molecule type" value="Genomic_DNA"/>
</dbReference>
<comment type="caution">
    <text evidence="2">The sequence shown here is derived from an EMBL/GenBank/DDBJ whole genome shotgun (WGS) entry which is preliminary data.</text>
</comment>
<evidence type="ECO:0000256" key="1">
    <source>
        <dbReference type="ARBA" id="ARBA00010617"/>
    </source>
</evidence>
<dbReference type="Pfam" id="PF00067">
    <property type="entry name" value="p450"/>
    <property type="match status" value="1"/>
</dbReference>
<reference evidence="3" key="1">
    <citation type="journal article" date="2019" name="Int. J. Syst. Evol. Microbiol.">
        <title>The Global Catalogue of Microorganisms (GCM) 10K type strain sequencing project: providing services to taxonomists for standard genome sequencing and annotation.</title>
        <authorList>
            <consortium name="The Broad Institute Genomics Platform"/>
            <consortium name="The Broad Institute Genome Sequencing Center for Infectious Disease"/>
            <person name="Wu L."/>
            <person name="Ma J."/>
        </authorList>
    </citation>
    <scope>NUCLEOTIDE SEQUENCE [LARGE SCALE GENOMIC DNA]</scope>
    <source>
        <strain evidence="3">CGMCC 4.7382</strain>
    </source>
</reference>
<gene>
    <name evidence="2" type="ORF">ACFQRF_24765</name>
</gene>
<dbReference type="PANTHER" id="PTHR46696:SF1">
    <property type="entry name" value="CYTOCHROME P450 YJIB-RELATED"/>
    <property type="match status" value="1"/>
</dbReference>
<keyword evidence="3" id="KW-1185">Reference proteome</keyword>
<dbReference type="Proteomes" id="UP001596540">
    <property type="component" value="Unassembled WGS sequence"/>
</dbReference>
<dbReference type="InterPro" id="IPR036396">
    <property type="entry name" value="Cyt_P450_sf"/>
</dbReference>
<evidence type="ECO:0000313" key="3">
    <source>
        <dbReference type="Proteomes" id="UP001596540"/>
    </source>
</evidence>
<proteinExistence type="inferred from homology"/>